<gene>
    <name evidence="1" type="ORF">SAMN04487767_106183</name>
</gene>
<dbReference type="AlphaFoldDB" id="A0A1G6V2K0"/>
<protein>
    <submittedName>
        <fullName evidence="1">Uncharacterized protein</fullName>
    </submittedName>
</protein>
<proteinExistence type="predicted"/>
<feature type="non-terminal residue" evidence="1">
    <location>
        <position position="1"/>
    </location>
</feature>
<evidence type="ECO:0000313" key="2">
    <source>
        <dbReference type="Proteomes" id="UP000183507"/>
    </source>
</evidence>
<sequence length="42" mass="5174">CKQNIPYLNNTKLWNIFKGLKRFYIQFIYHVSFINKNIPIDK</sequence>
<organism evidence="1 2">
    <name type="scientific">Bacillus wiedmannii</name>
    <dbReference type="NCBI Taxonomy" id="1890302"/>
    <lineage>
        <taxon>Bacteria</taxon>
        <taxon>Bacillati</taxon>
        <taxon>Bacillota</taxon>
        <taxon>Bacilli</taxon>
        <taxon>Bacillales</taxon>
        <taxon>Bacillaceae</taxon>
        <taxon>Bacillus</taxon>
        <taxon>Bacillus cereus group</taxon>
    </lineage>
</organism>
<reference evidence="2" key="1">
    <citation type="submission" date="2016-10" db="EMBL/GenBank/DDBJ databases">
        <authorList>
            <person name="Varghese N."/>
        </authorList>
    </citation>
    <scope>NUCLEOTIDE SEQUENCE [LARGE SCALE GENOMIC DNA]</scope>
    <source>
        <strain evidence="2">KPR-7A</strain>
    </source>
</reference>
<dbReference type="EMBL" id="FMZR01000006">
    <property type="protein sequence ID" value="SDD47758.1"/>
    <property type="molecule type" value="Genomic_DNA"/>
</dbReference>
<dbReference type="Proteomes" id="UP000183507">
    <property type="component" value="Unassembled WGS sequence"/>
</dbReference>
<name>A0A1G6V2K0_9BACI</name>
<accession>A0A1G6V2K0</accession>
<evidence type="ECO:0000313" key="1">
    <source>
        <dbReference type="EMBL" id="SDD47758.1"/>
    </source>
</evidence>